<dbReference type="InterPro" id="IPR053135">
    <property type="entry name" value="AKR2_Oxidoreductase"/>
</dbReference>
<dbReference type="OrthoDB" id="9773828at2"/>
<accession>A0A2A8CVK5</accession>
<organism evidence="2 3">
    <name type="scientific">Longibacter salinarum</name>
    <dbReference type="NCBI Taxonomy" id="1850348"/>
    <lineage>
        <taxon>Bacteria</taxon>
        <taxon>Pseudomonadati</taxon>
        <taxon>Rhodothermota</taxon>
        <taxon>Rhodothermia</taxon>
        <taxon>Rhodothermales</taxon>
        <taxon>Salisaetaceae</taxon>
        <taxon>Longibacter</taxon>
    </lineage>
</organism>
<reference evidence="2 3" key="1">
    <citation type="submission" date="2017-10" db="EMBL/GenBank/DDBJ databases">
        <title>Draft genome of Longibacter Salinarum.</title>
        <authorList>
            <person name="Goh K.M."/>
            <person name="Shamsir M.S."/>
            <person name="Lim S.W."/>
        </authorList>
    </citation>
    <scope>NUCLEOTIDE SEQUENCE [LARGE SCALE GENOMIC DNA]</scope>
    <source>
        <strain evidence="2 3">KCTC 52045</strain>
    </source>
</reference>
<sequence length="332" mass="36351">MQTRSFGSTGLTVTSIGLGLAALGRPGYINLGHGDDLEGRREVEALEQHTHDMLDAAWDLGIRYFDAARSYGKAESFLGSWLRLRGRAGEDATVGSKWGYTYTADWQVDADVHEVKDHSLSVLQRQWPESRERLGEHLDLYQIHSATLSTGVLEDDQVMGELARLKHNEGIAIGLSLSGPNQADTLERALEVKVDGEQLFDAVQATWNLLEPSAETMLQAASDAGLGVIVKEVLANGRLTPRNDREIFSDRFSLLKREASRLDTTVDALAMAAVIAQPWVDVALSGAATTSQLRSNVAALDVHWDDTASNALAVLAEEPSQYWDTRGNLPWN</sequence>
<dbReference type="Pfam" id="PF00248">
    <property type="entry name" value="Aldo_ket_red"/>
    <property type="match status" value="1"/>
</dbReference>
<dbReference type="RefSeq" id="WP_098077079.1">
    <property type="nucleotide sequence ID" value="NZ_PDEQ01000007.1"/>
</dbReference>
<name>A0A2A8CVK5_9BACT</name>
<keyword evidence="3" id="KW-1185">Reference proteome</keyword>
<gene>
    <name evidence="2" type="ORF">CRI94_14105</name>
</gene>
<evidence type="ECO:0000313" key="2">
    <source>
        <dbReference type="EMBL" id="PEN12643.1"/>
    </source>
</evidence>
<dbReference type="PANTHER" id="PTHR43312:SF1">
    <property type="entry name" value="NADP-DEPENDENT OXIDOREDUCTASE DOMAIN-CONTAINING PROTEIN"/>
    <property type="match status" value="1"/>
</dbReference>
<dbReference type="Gene3D" id="3.20.20.100">
    <property type="entry name" value="NADP-dependent oxidoreductase domain"/>
    <property type="match status" value="1"/>
</dbReference>
<dbReference type="InterPro" id="IPR036812">
    <property type="entry name" value="NAD(P)_OxRdtase_dom_sf"/>
</dbReference>
<dbReference type="Proteomes" id="UP000220102">
    <property type="component" value="Unassembled WGS sequence"/>
</dbReference>
<dbReference type="PANTHER" id="PTHR43312">
    <property type="entry name" value="D-THREO-ALDOSE 1-DEHYDROGENASE"/>
    <property type="match status" value="1"/>
</dbReference>
<dbReference type="CDD" id="cd19098">
    <property type="entry name" value="AKR_unchar"/>
    <property type="match status" value="1"/>
</dbReference>
<dbReference type="AlphaFoldDB" id="A0A2A8CVK5"/>
<evidence type="ECO:0000313" key="3">
    <source>
        <dbReference type="Proteomes" id="UP000220102"/>
    </source>
</evidence>
<dbReference type="InterPro" id="IPR023210">
    <property type="entry name" value="NADP_OxRdtase_dom"/>
</dbReference>
<proteinExistence type="predicted"/>
<dbReference type="SUPFAM" id="SSF51430">
    <property type="entry name" value="NAD(P)-linked oxidoreductase"/>
    <property type="match status" value="1"/>
</dbReference>
<evidence type="ECO:0000259" key="1">
    <source>
        <dbReference type="Pfam" id="PF00248"/>
    </source>
</evidence>
<protein>
    <submittedName>
        <fullName evidence="2">Aldo/keto reductase</fullName>
    </submittedName>
</protein>
<feature type="domain" description="NADP-dependent oxidoreductase" evidence="1">
    <location>
        <begin position="47"/>
        <end position="307"/>
    </location>
</feature>
<comment type="caution">
    <text evidence="2">The sequence shown here is derived from an EMBL/GenBank/DDBJ whole genome shotgun (WGS) entry which is preliminary data.</text>
</comment>
<dbReference type="EMBL" id="PDEQ01000007">
    <property type="protein sequence ID" value="PEN12643.1"/>
    <property type="molecule type" value="Genomic_DNA"/>
</dbReference>